<dbReference type="GO" id="GO:0102276">
    <property type="term" value="F:2-oxoglutarate oxygenase/decarboxylase (ethylene-forming) activity"/>
    <property type="evidence" value="ECO:0007669"/>
    <property type="project" value="UniProtKB-EC"/>
</dbReference>
<dbReference type="PANTHER" id="PTHR47990">
    <property type="entry name" value="2-OXOGLUTARATE (2OG) AND FE(II)-DEPENDENT OXYGENASE SUPERFAMILY PROTEIN-RELATED"/>
    <property type="match status" value="1"/>
</dbReference>
<dbReference type="InterPro" id="IPR044861">
    <property type="entry name" value="IPNS-like_FE2OG_OXY"/>
</dbReference>
<keyword evidence="6" id="KW-0266">Ethylene biosynthesis</keyword>
<comment type="catalytic activity">
    <reaction evidence="9">
        <text>2-oxoglutarate + O2 + 2 H(+) = ethene + 3 CO2 + H2O</text>
        <dbReference type="Rhea" id="RHEA:31523"/>
        <dbReference type="ChEBI" id="CHEBI:15377"/>
        <dbReference type="ChEBI" id="CHEBI:15378"/>
        <dbReference type="ChEBI" id="CHEBI:15379"/>
        <dbReference type="ChEBI" id="CHEBI:16526"/>
        <dbReference type="ChEBI" id="CHEBI:16810"/>
        <dbReference type="ChEBI" id="CHEBI:18153"/>
        <dbReference type="EC" id="1.13.12.19"/>
    </reaction>
</comment>
<dbReference type="PROSITE" id="PS51471">
    <property type="entry name" value="FE2OG_OXY"/>
    <property type="match status" value="1"/>
</dbReference>
<feature type="domain" description="Fe2OG dioxygenase" evidence="12">
    <location>
        <begin position="184"/>
        <end position="298"/>
    </location>
</feature>
<proteinExistence type="inferred from homology"/>
<keyword evidence="11" id="KW-0560">Oxidoreductase</keyword>
<dbReference type="EC" id="1.14.20.7" evidence="3"/>
<evidence type="ECO:0000256" key="8">
    <source>
        <dbReference type="ARBA" id="ARBA00031282"/>
    </source>
</evidence>
<comment type="cofactor">
    <cofactor evidence="1">
        <name>Fe(2+)</name>
        <dbReference type="ChEBI" id="CHEBI:29033"/>
    </cofactor>
</comment>
<keyword evidence="11" id="KW-0479">Metal-binding</keyword>
<dbReference type="Proteomes" id="UP000599578">
    <property type="component" value="Unassembled WGS sequence"/>
</dbReference>
<comment type="pathway">
    <text evidence="2">Alkene biosynthesis; ethylene biosynthesis via 2-oxoglutarate.</text>
</comment>
<dbReference type="Gene3D" id="2.60.120.330">
    <property type="entry name" value="B-lactam Antibiotic, Isopenicillin N Synthase, Chain"/>
    <property type="match status" value="1"/>
</dbReference>
<evidence type="ECO:0000259" key="12">
    <source>
        <dbReference type="PROSITE" id="PS51471"/>
    </source>
</evidence>
<dbReference type="AlphaFoldDB" id="A0A917Z8H4"/>
<evidence type="ECO:0000256" key="1">
    <source>
        <dbReference type="ARBA" id="ARBA00001954"/>
    </source>
</evidence>
<dbReference type="InterPro" id="IPR005123">
    <property type="entry name" value="Oxoglu/Fe-dep_dioxygenase_dom"/>
</dbReference>
<evidence type="ECO:0000256" key="4">
    <source>
        <dbReference type="ARBA" id="ARBA00012531"/>
    </source>
</evidence>
<comment type="similarity">
    <text evidence="11">Belongs to the iron/ascorbate-dependent oxidoreductase family.</text>
</comment>
<evidence type="ECO:0000256" key="3">
    <source>
        <dbReference type="ARBA" id="ARBA00012293"/>
    </source>
</evidence>
<dbReference type="InterPro" id="IPR027443">
    <property type="entry name" value="IPNS-like_sf"/>
</dbReference>
<name>A0A917Z8H4_9GAMM</name>
<evidence type="ECO:0000313" key="14">
    <source>
        <dbReference type="Proteomes" id="UP000599578"/>
    </source>
</evidence>
<accession>A0A917Z8H4</accession>
<organism evidence="13 14">
    <name type="scientific">Marinobacterium nitratireducens</name>
    <dbReference type="NCBI Taxonomy" id="518897"/>
    <lineage>
        <taxon>Bacteria</taxon>
        <taxon>Pseudomonadati</taxon>
        <taxon>Pseudomonadota</taxon>
        <taxon>Gammaproteobacteria</taxon>
        <taxon>Oceanospirillales</taxon>
        <taxon>Oceanospirillaceae</taxon>
        <taxon>Marinobacterium</taxon>
    </lineage>
</organism>
<dbReference type="GO" id="GO:0009693">
    <property type="term" value="P:ethylene biosynthetic process"/>
    <property type="evidence" value="ECO:0007669"/>
    <property type="project" value="UniProtKB-KW"/>
</dbReference>
<evidence type="ECO:0000256" key="7">
    <source>
        <dbReference type="ARBA" id="ARBA00031011"/>
    </source>
</evidence>
<reference evidence="13 14" key="1">
    <citation type="journal article" date="2014" name="Int. J. Syst. Evol. Microbiol.">
        <title>Complete genome sequence of Corynebacterium casei LMG S-19264T (=DSM 44701T), isolated from a smear-ripened cheese.</title>
        <authorList>
            <consortium name="US DOE Joint Genome Institute (JGI-PGF)"/>
            <person name="Walter F."/>
            <person name="Albersmeier A."/>
            <person name="Kalinowski J."/>
            <person name="Ruckert C."/>
        </authorList>
    </citation>
    <scope>NUCLEOTIDE SEQUENCE [LARGE SCALE GENOMIC DNA]</scope>
    <source>
        <strain evidence="13 14">CGMCC 1.7286</strain>
    </source>
</reference>
<dbReference type="EMBL" id="BMLT01000002">
    <property type="protein sequence ID" value="GGO77408.1"/>
    <property type="molecule type" value="Genomic_DNA"/>
</dbReference>
<protein>
    <recommendedName>
        <fullName evidence="5">2-oxoglutarate-dependent ethylene/succinate-forming enzyme</fullName>
        <ecNumber evidence="4">1.13.12.19</ecNumber>
        <ecNumber evidence="3">1.14.20.7</ecNumber>
    </recommendedName>
    <alternativeName>
        <fullName evidence="7">2-oxoglutarate dioxygenase (ethylene-forming)</fullName>
    </alternativeName>
    <alternativeName>
        <fullName evidence="8">2-oxoglutarate/L-arginine monooxygenase/decarboxylase (succinate-forming)</fullName>
    </alternativeName>
</protein>
<comment type="catalytic activity">
    <reaction evidence="10">
        <text>L-arginine + 2-oxoglutarate + O2 = guanidine + L-glutamate 5-semialdehyde + succinate + CO2</text>
        <dbReference type="Rhea" id="RHEA:31535"/>
        <dbReference type="ChEBI" id="CHEBI:15379"/>
        <dbReference type="ChEBI" id="CHEBI:16526"/>
        <dbReference type="ChEBI" id="CHEBI:16810"/>
        <dbReference type="ChEBI" id="CHEBI:30031"/>
        <dbReference type="ChEBI" id="CHEBI:30087"/>
        <dbReference type="ChEBI" id="CHEBI:32682"/>
        <dbReference type="ChEBI" id="CHEBI:58066"/>
        <dbReference type="EC" id="1.14.20.7"/>
    </reaction>
</comment>
<dbReference type="Pfam" id="PF14226">
    <property type="entry name" value="DIOX_N"/>
    <property type="match status" value="1"/>
</dbReference>
<sequence length="332" mass="37839">MQTQNSSYALDELNLETTLGQRGQERHREVPLIDLSGFDARRDEVTAQLWEAATDIGFFQLANHGIEVDRIRDAFSMAERFFDLPDETKARYPLRDGQNAGWETRAQVRPSTGTADQKESYQVTLPRMEGLWPGPDVLDGFRQEMLRFEASCHQLGMKVLSCFADRLGFDRDFFSRAHDPASETYQSTLRLLHYYALPPEYRPEEGYWRAGAHTDFDCLTMVFQQTGQGGLQLCPGKEAGSNEWTSVEPNTEIITCNIGDMLMRWSDDALKSTLHRVRMPELDEYTGARFSLAYFCQANKDVVIEGPQGKYPPITAADYLHHRIQANFGDRG</sequence>
<evidence type="ECO:0000256" key="10">
    <source>
        <dbReference type="ARBA" id="ARBA00049359"/>
    </source>
</evidence>
<dbReference type="SUPFAM" id="SSF51197">
    <property type="entry name" value="Clavaminate synthase-like"/>
    <property type="match status" value="1"/>
</dbReference>
<evidence type="ECO:0000256" key="11">
    <source>
        <dbReference type="RuleBase" id="RU003682"/>
    </source>
</evidence>
<dbReference type="InterPro" id="IPR026992">
    <property type="entry name" value="DIOX_N"/>
</dbReference>
<evidence type="ECO:0000256" key="9">
    <source>
        <dbReference type="ARBA" id="ARBA00047725"/>
    </source>
</evidence>
<dbReference type="InterPro" id="IPR050231">
    <property type="entry name" value="Iron_ascorbate_oxido_reductase"/>
</dbReference>
<keyword evidence="14" id="KW-1185">Reference proteome</keyword>
<evidence type="ECO:0000256" key="5">
    <source>
        <dbReference type="ARBA" id="ARBA00019045"/>
    </source>
</evidence>
<dbReference type="GO" id="GO:0046872">
    <property type="term" value="F:metal ion binding"/>
    <property type="evidence" value="ECO:0007669"/>
    <property type="project" value="UniProtKB-KW"/>
</dbReference>
<keyword evidence="11" id="KW-0408">Iron</keyword>
<dbReference type="RefSeq" id="WP_188858345.1">
    <property type="nucleotide sequence ID" value="NZ_BMLT01000002.1"/>
</dbReference>
<dbReference type="Pfam" id="PF03171">
    <property type="entry name" value="2OG-FeII_Oxy"/>
    <property type="match status" value="1"/>
</dbReference>
<evidence type="ECO:0000313" key="13">
    <source>
        <dbReference type="EMBL" id="GGO77408.1"/>
    </source>
</evidence>
<gene>
    <name evidence="13" type="ORF">GCM10011348_06870</name>
</gene>
<dbReference type="EC" id="1.13.12.19" evidence="4"/>
<comment type="caution">
    <text evidence="13">The sequence shown here is derived from an EMBL/GenBank/DDBJ whole genome shotgun (WGS) entry which is preliminary data.</text>
</comment>
<evidence type="ECO:0000256" key="2">
    <source>
        <dbReference type="ARBA" id="ARBA00004767"/>
    </source>
</evidence>
<evidence type="ECO:0000256" key="6">
    <source>
        <dbReference type="ARBA" id="ARBA00022666"/>
    </source>
</evidence>